<dbReference type="EMBL" id="FQWC01000004">
    <property type="protein sequence ID" value="SHG93074.1"/>
    <property type="molecule type" value="Genomic_DNA"/>
</dbReference>
<dbReference type="STRING" id="370979.SAMN05443663_104298"/>
<keyword evidence="2" id="KW-0808">Transferase</keyword>
<dbReference type="OrthoDB" id="9788101at2"/>
<accession>A0A1M5NTZ1</accession>
<dbReference type="SUPFAM" id="SSF53448">
    <property type="entry name" value="Nucleotide-diphospho-sugar transferases"/>
    <property type="match status" value="1"/>
</dbReference>
<dbReference type="Proteomes" id="UP000184071">
    <property type="component" value="Unassembled WGS sequence"/>
</dbReference>
<proteinExistence type="predicted"/>
<sequence>MSKLSIITINYNNREGLKKTIESVANQINTEFEYIVIDGGSNDGGREYLQSQAQNLDYWISEPDSGIYNAMNKGILKAKGEYILFLNSGDILLDDQEILKKVIFNLNEKAVYYAPIYLEYDNGARKKIEYPLKVDEKFAFTNTICQQAVIYHASVFENNFFDEKIKYISDWKMHFSLFKKKNNFIHFNIPFAIYDLNGLTSNGETKYNAHKERLKVQFLAFPFYFFKYYGTNLRVLYKVVKIILKI</sequence>
<dbReference type="AlphaFoldDB" id="A0A1M5NTZ1"/>
<dbReference type="PANTHER" id="PTHR22916:SF67">
    <property type="entry name" value="COLANIC ACID BIOSYNTHESIS GLYCOSYL TRANSFERASE WCAE-RELATED"/>
    <property type="match status" value="1"/>
</dbReference>
<evidence type="ECO:0000313" key="3">
    <source>
        <dbReference type="Proteomes" id="UP000184071"/>
    </source>
</evidence>
<dbReference type="InterPro" id="IPR001173">
    <property type="entry name" value="Glyco_trans_2-like"/>
</dbReference>
<evidence type="ECO:0000259" key="1">
    <source>
        <dbReference type="Pfam" id="PF00535"/>
    </source>
</evidence>
<dbReference type="Pfam" id="PF00535">
    <property type="entry name" value="Glycos_transf_2"/>
    <property type="match status" value="1"/>
</dbReference>
<feature type="domain" description="Glycosyltransferase 2-like" evidence="1">
    <location>
        <begin position="5"/>
        <end position="127"/>
    </location>
</feature>
<dbReference type="RefSeq" id="WP_073416376.1">
    <property type="nucleotide sequence ID" value="NZ_FQWC01000004.1"/>
</dbReference>
<gene>
    <name evidence="2" type="ORF">SAMN05443663_104298</name>
</gene>
<keyword evidence="3" id="KW-1185">Reference proteome</keyword>
<evidence type="ECO:0000313" key="2">
    <source>
        <dbReference type="EMBL" id="SHG93074.1"/>
    </source>
</evidence>
<dbReference type="CDD" id="cd06433">
    <property type="entry name" value="GT_2_WfgS_like"/>
    <property type="match status" value="1"/>
</dbReference>
<dbReference type="PANTHER" id="PTHR22916">
    <property type="entry name" value="GLYCOSYLTRANSFERASE"/>
    <property type="match status" value="1"/>
</dbReference>
<reference evidence="3" key="1">
    <citation type="submission" date="2016-11" db="EMBL/GenBank/DDBJ databases">
        <authorList>
            <person name="Varghese N."/>
            <person name="Submissions S."/>
        </authorList>
    </citation>
    <scope>NUCLEOTIDE SEQUENCE [LARGE SCALE GENOMIC DNA]</scope>
    <source>
        <strain evidence="3">DSM 17963</strain>
    </source>
</reference>
<organism evidence="2 3">
    <name type="scientific">Flavobacterium defluvii</name>
    <dbReference type="NCBI Taxonomy" id="370979"/>
    <lineage>
        <taxon>Bacteria</taxon>
        <taxon>Pseudomonadati</taxon>
        <taxon>Bacteroidota</taxon>
        <taxon>Flavobacteriia</taxon>
        <taxon>Flavobacteriales</taxon>
        <taxon>Flavobacteriaceae</taxon>
        <taxon>Flavobacterium</taxon>
    </lineage>
</organism>
<name>A0A1M5NTZ1_9FLAO</name>
<protein>
    <submittedName>
        <fullName evidence="2">Glycosyltransferase involved in cell wall bisynthesis</fullName>
    </submittedName>
</protein>
<dbReference type="Gene3D" id="3.90.550.10">
    <property type="entry name" value="Spore Coat Polysaccharide Biosynthesis Protein SpsA, Chain A"/>
    <property type="match status" value="1"/>
</dbReference>
<dbReference type="GO" id="GO:0016758">
    <property type="term" value="F:hexosyltransferase activity"/>
    <property type="evidence" value="ECO:0007669"/>
    <property type="project" value="UniProtKB-ARBA"/>
</dbReference>
<dbReference type="InterPro" id="IPR029044">
    <property type="entry name" value="Nucleotide-diphossugar_trans"/>
</dbReference>